<evidence type="ECO:0000313" key="1">
    <source>
        <dbReference type="EMBL" id="CAA2145600.1"/>
    </source>
</evidence>
<gene>
    <name evidence="1" type="ORF">MBLL_04727</name>
</gene>
<name>A0A679K7M1_9HYPH</name>
<sequence>MYVAPLMLTGPGGGIGVTPLLARTIAILSAPGRHMPESVVAAGWRDADHLREGLAAFAGKLAAAGLSVSWRKAGLRVAKLKVV</sequence>
<accession>A0A679K7M1</accession>
<keyword evidence="1" id="KW-0614">Plasmid</keyword>
<dbReference type="AlphaFoldDB" id="A0A679K7M1"/>
<reference evidence="1" key="1">
    <citation type="submission" date="2019-12" db="EMBL/GenBank/DDBJ databases">
        <authorList>
            <person name="Cremers G."/>
        </authorList>
    </citation>
    <scope>NUCLEOTIDE SEQUENCE</scope>
    <source>
        <strain evidence="1">Mbul2</strain>
        <plasmid evidence="1">4</plasmid>
    </source>
</reference>
<organism evidence="1">
    <name type="scientific">Methylobacterium bullatum</name>
    <dbReference type="NCBI Taxonomy" id="570505"/>
    <lineage>
        <taxon>Bacteria</taxon>
        <taxon>Pseudomonadati</taxon>
        <taxon>Pseudomonadota</taxon>
        <taxon>Alphaproteobacteria</taxon>
        <taxon>Hyphomicrobiales</taxon>
        <taxon>Methylobacteriaceae</taxon>
        <taxon>Methylobacterium</taxon>
    </lineage>
</organism>
<geneLocation type="plasmid" evidence="1">
    <name>4</name>
</geneLocation>
<proteinExistence type="predicted"/>
<protein>
    <submittedName>
        <fullName evidence="1">Uncharacterized protein</fullName>
    </submittedName>
</protein>
<dbReference type="EMBL" id="LR743513">
    <property type="protein sequence ID" value="CAA2145600.1"/>
    <property type="molecule type" value="Genomic_DNA"/>
</dbReference>